<protein>
    <recommendedName>
        <fullName evidence="4">DUF4199 domain-containing protein</fullName>
    </recommendedName>
</protein>
<evidence type="ECO:0000313" key="3">
    <source>
        <dbReference type="Proteomes" id="UP000605733"/>
    </source>
</evidence>
<organism evidence="2 3">
    <name type="scientific">Christiangramia forsetii</name>
    <dbReference type="NCBI Taxonomy" id="411153"/>
    <lineage>
        <taxon>Bacteria</taxon>
        <taxon>Pseudomonadati</taxon>
        <taxon>Bacteroidota</taxon>
        <taxon>Flavobacteriia</taxon>
        <taxon>Flavobacteriales</taxon>
        <taxon>Flavobacteriaceae</taxon>
        <taxon>Christiangramia</taxon>
    </lineage>
</organism>
<feature type="transmembrane region" description="Helical" evidence="1">
    <location>
        <begin position="35"/>
        <end position="52"/>
    </location>
</feature>
<evidence type="ECO:0000313" key="2">
    <source>
        <dbReference type="EMBL" id="GGG28179.1"/>
    </source>
</evidence>
<sequence>MGKFSIPIKYGVAIAAGLIAYFLILSLFGGHVNPIYSLFNGVIMAYGMFEAIKHYRLHKGNKFKYQKGFMASLLTGFNATIIFTIFFGLYAAEFNPGFLDDLISVWITDYNTNIGIVLFVVAVMGFATSLVLTLAYMQLFKQSWNTKEAKKHTISGNSEK</sequence>
<evidence type="ECO:0000256" key="1">
    <source>
        <dbReference type="SAM" id="Phobius"/>
    </source>
</evidence>
<dbReference type="RefSeq" id="WP_011711424.1">
    <property type="nucleotide sequence ID" value="NZ_BMIX01000002.1"/>
</dbReference>
<comment type="caution">
    <text evidence="2">The sequence shown here is derived from an EMBL/GenBank/DDBJ whole genome shotgun (WGS) entry which is preliminary data.</text>
</comment>
<keyword evidence="1" id="KW-0472">Membrane</keyword>
<gene>
    <name evidence="2" type="ORF">GCM10011532_09510</name>
</gene>
<proteinExistence type="predicted"/>
<keyword evidence="1" id="KW-0812">Transmembrane</keyword>
<dbReference type="Proteomes" id="UP000605733">
    <property type="component" value="Unassembled WGS sequence"/>
</dbReference>
<keyword evidence="3" id="KW-1185">Reference proteome</keyword>
<dbReference type="EMBL" id="BMIX01000002">
    <property type="protein sequence ID" value="GGG28179.1"/>
    <property type="molecule type" value="Genomic_DNA"/>
</dbReference>
<accession>A0ABQ1WEC3</accession>
<feature type="transmembrane region" description="Helical" evidence="1">
    <location>
        <begin position="73"/>
        <end position="92"/>
    </location>
</feature>
<name>A0ABQ1WEC3_9FLAO</name>
<dbReference type="InterPro" id="IPR025250">
    <property type="entry name" value="DUF4199"/>
</dbReference>
<reference evidence="3" key="1">
    <citation type="journal article" date="2019" name="Int. J. Syst. Evol. Microbiol.">
        <title>The Global Catalogue of Microorganisms (GCM) 10K type strain sequencing project: providing services to taxonomists for standard genome sequencing and annotation.</title>
        <authorList>
            <consortium name="The Broad Institute Genomics Platform"/>
            <consortium name="The Broad Institute Genome Sequencing Center for Infectious Disease"/>
            <person name="Wu L."/>
            <person name="Ma J."/>
        </authorList>
    </citation>
    <scope>NUCLEOTIDE SEQUENCE [LARGE SCALE GENOMIC DNA]</scope>
    <source>
        <strain evidence="3">CGMCC 1.15422</strain>
    </source>
</reference>
<feature type="transmembrane region" description="Helical" evidence="1">
    <location>
        <begin position="112"/>
        <end position="137"/>
    </location>
</feature>
<dbReference type="Pfam" id="PF13858">
    <property type="entry name" value="DUF4199"/>
    <property type="match status" value="1"/>
</dbReference>
<keyword evidence="1" id="KW-1133">Transmembrane helix</keyword>
<feature type="transmembrane region" description="Helical" evidence="1">
    <location>
        <begin position="12"/>
        <end position="29"/>
    </location>
</feature>
<evidence type="ECO:0008006" key="4">
    <source>
        <dbReference type="Google" id="ProtNLM"/>
    </source>
</evidence>